<dbReference type="Proteomes" id="UP000006310">
    <property type="component" value="Chromosome 11"/>
</dbReference>
<evidence type="ECO:0000256" key="5">
    <source>
        <dbReference type="ARBA" id="ARBA00023136"/>
    </source>
</evidence>
<name>J7RRC0_HUIN7</name>
<evidence type="ECO:0000256" key="1">
    <source>
        <dbReference type="ARBA" id="ARBA00004308"/>
    </source>
</evidence>
<evidence type="ECO:0000256" key="4">
    <source>
        <dbReference type="ARBA" id="ARBA00022927"/>
    </source>
</evidence>
<dbReference type="RefSeq" id="XP_022466648.1">
    <property type="nucleotide sequence ID" value="XM_022610343.1"/>
</dbReference>
<accession>J7RRC0</accession>
<dbReference type="HOGENOM" id="CLU_006320_3_2_1"/>
<protein>
    <recommendedName>
        <fullName evidence="7">Clathrin/coatomer adaptor adaptin-like N-terminal domain-containing protein</fullName>
    </recommendedName>
</protein>
<dbReference type="OMA" id="HFLVRST"/>
<dbReference type="OrthoDB" id="10254310at2759"/>
<keyword evidence="9" id="KW-1185">Reference proteome</keyword>
<dbReference type="InterPro" id="IPR011989">
    <property type="entry name" value="ARM-like"/>
</dbReference>
<gene>
    <name evidence="8" type="primary">KNAG0K00350</name>
    <name evidence="8" type="ordered locus">KNAG_0K00350</name>
</gene>
<proteinExistence type="inferred from homology"/>
<dbReference type="GeneID" id="34528170"/>
<sequence length="801" mass="90425">MTDSLSQLASALESSRAITMEAAAVVGSKLGETSYTNYSNSLNAEQLRTFLNSRNTREVKDAMKRIISLIVSDDATIDVESFFADVLKNVTSEDPKVRRLVYIYMLRFAEKDPDLSLLSVNSLQKTLNDSDPEIRSFAIKALSDIKIPSLIPIVMLSLKKYITDTSPLVRSEVAYGLLKVYMWKDQEHYREDVGNMLKELLSDSEPRVISAAILTFKECFAQNLDWLHGHYRYFLKVIKQLDSWAQSYLIELLIRYVKKYIEPPTVTDISSNEPETAKLNKGYNKVPFPVYKVEMDPDLQLFLDKIVPLRFRSNPVTVLSCCSAFYQLATPQQFKQSKFPEALLRSFKTSNDTAIQVNLLHAVLLYSKMDSTLFCRHVNSFFVLPTDTILTSCLKLEILATLANTSNMNTIIRELKYYISHSKFERVIISAASTLASCTNFSTGLETHVMKWLISRMESSTLSSSVLDCYVSIIRKLVINDPVKHLPILIKLADILETQAGMADNARAGLIWLFGEVALIEYRICPDILRKLVPSYSDEGVETRNAILLFAAKLLSCEIDKDAANFDMGSSRIAAIYESVLYLAKFDDSFDVRDRARWISSIFESKRYEIAALLFQAPKPTTNKCTDNSFSNDDVADNSIETYFEYIPWNSTLETFEDDIRKETPLKDYAKYKTSISSNSFISGNNMSRSFQSGSSEGDNITKVSGSADSKPRSNNFTSTTGRKYKLQSLDEFFADIPVSSVKNTVPTNGNSRQVRRVIEEEETSSSEEETSGEYETDSGDDSSTEEDVQHDPPNSPPRVQ</sequence>
<dbReference type="PANTHER" id="PTHR11134">
    <property type="entry name" value="ADAPTOR COMPLEX SUBUNIT BETA FAMILY MEMBER"/>
    <property type="match status" value="1"/>
</dbReference>
<evidence type="ECO:0000256" key="3">
    <source>
        <dbReference type="ARBA" id="ARBA00022448"/>
    </source>
</evidence>
<feature type="region of interest" description="Disordered" evidence="6">
    <location>
        <begin position="742"/>
        <end position="801"/>
    </location>
</feature>
<dbReference type="InterPro" id="IPR016024">
    <property type="entry name" value="ARM-type_fold"/>
</dbReference>
<dbReference type="InterPro" id="IPR026739">
    <property type="entry name" value="AP_beta"/>
</dbReference>
<keyword evidence="3" id="KW-0813">Transport</keyword>
<dbReference type="GO" id="GO:0006623">
    <property type="term" value="P:protein targeting to vacuole"/>
    <property type="evidence" value="ECO:0007669"/>
    <property type="project" value="EnsemblFungi"/>
</dbReference>
<dbReference type="eggNOG" id="KOG1060">
    <property type="taxonomic scope" value="Eukaryota"/>
</dbReference>
<evidence type="ECO:0000256" key="2">
    <source>
        <dbReference type="ARBA" id="ARBA00006613"/>
    </source>
</evidence>
<comment type="similarity">
    <text evidence="2">Belongs to the adaptor complexes large subunit family.</text>
</comment>
<dbReference type="EMBL" id="HE978324">
    <property type="protein sequence ID" value="CCK72403.1"/>
    <property type="molecule type" value="Genomic_DNA"/>
</dbReference>
<comment type="subcellular location">
    <subcellularLocation>
        <location evidence="1">Endomembrane system</location>
    </subcellularLocation>
</comment>
<dbReference type="GO" id="GO:0012505">
    <property type="term" value="C:endomembrane system"/>
    <property type="evidence" value="ECO:0007669"/>
    <property type="project" value="UniProtKB-SubCell"/>
</dbReference>
<dbReference type="SUPFAM" id="SSF48371">
    <property type="entry name" value="ARM repeat"/>
    <property type="match status" value="1"/>
</dbReference>
<evidence type="ECO:0000313" key="9">
    <source>
        <dbReference type="Proteomes" id="UP000006310"/>
    </source>
</evidence>
<feature type="domain" description="Clathrin/coatomer adaptor adaptin-like N-terminal" evidence="7">
    <location>
        <begin position="42"/>
        <end position="606"/>
    </location>
</feature>
<dbReference type="GO" id="GO:0030123">
    <property type="term" value="C:AP-3 adaptor complex"/>
    <property type="evidence" value="ECO:0007669"/>
    <property type="project" value="EnsemblFungi"/>
</dbReference>
<dbReference type="Pfam" id="PF01602">
    <property type="entry name" value="Adaptin_N"/>
    <property type="match status" value="1"/>
</dbReference>
<dbReference type="STRING" id="1071383.J7RRC0"/>
<reference evidence="9" key="2">
    <citation type="submission" date="2012-08" db="EMBL/GenBank/DDBJ databases">
        <title>Genome sequence of Kazachstania naganishii.</title>
        <authorList>
            <person name="Gordon J.L."/>
            <person name="Armisen D."/>
            <person name="Proux-Wera E."/>
            <person name="OhEigeartaigh S.S."/>
            <person name="Byrne K.P."/>
            <person name="Wolfe K.H."/>
        </authorList>
    </citation>
    <scope>NUCLEOTIDE SEQUENCE [LARGE SCALE GENOMIC DNA]</scope>
    <source>
        <strain evidence="9">ATCC MYA-139 / BCRC 22969 / CBS 8797 / CCRC 22969 / KCTC 17520 / NBRC 10181 / NCYC 3082</strain>
    </source>
</reference>
<keyword evidence="4" id="KW-0653">Protein transport</keyword>
<evidence type="ECO:0000256" key="6">
    <source>
        <dbReference type="SAM" id="MobiDB-lite"/>
    </source>
</evidence>
<feature type="compositionally biased region" description="Polar residues" evidence="6">
    <location>
        <begin position="742"/>
        <end position="753"/>
    </location>
</feature>
<feature type="compositionally biased region" description="Polar residues" evidence="6">
    <location>
        <begin position="689"/>
        <end position="722"/>
    </location>
</feature>
<feature type="compositionally biased region" description="Acidic residues" evidence="6">
    <location>
        <begin position="760"/>
        <end position="789"/>
    </location>
</feature>
<dbReference type="Gene3D" id="1.25.10.10">
    <property type="entry name" value="Leucine-rich Repeat Variant"/>
    <property type="match status" value="1"/>
</dbReference>
<evidence type="ECO:0000313" key="8">
    <source>
        <dbReference type="EMBL" id="CCK72403.1"/>
    </source>
</evidence>
<keyword evidence="5" id="KW-0472">Membrane</keyword>
<dbReference type="KEGG" id="kng:KNAG_0K00350"/>
<feature type="region of interest" description="Disordered" evidence="6">
    <location>
        <begin position="687"/>
        <end position="722"/>
    </location>
</feature>
<organism evidence="8 9">
    <name type="scientific">Huiozyma naganishii (strain ATCC MYA-139 / BCRC 22969 / CBS 8797 / KCTC 17520 / NBRC 10181 / NCYC 3082 / Yp74L-3)</name>
    <name type="common">Yeast</name>
    <name type="synonym">Kazachstania naganishii</name>
    <dbReference type="NCBI Taxonomy" id="1071383"/>
    <lineage>
        <taxon>Eukaryota</taxon>
        <taxon>Fungi</taxon>
        <taxon>Dikarya</taxon>
        <taxon>Ascomycota</taxon>
        <taxon>Saccharomycotina</taxon>
        <taxon>Saccharomycetes</taxon>
        <taxon>Saccharomycetales</taxon>
        <taxon>Saccharomycetaceae</taxon>
        <taxon>Huiozyma</taxon>
    </lineage>
</organism>
<evidence type="ECO:0000259" key="7">
    <source>
        <dbReference type="Pfam" id="PF01602"/>
    </source>
</evidence>
<dbReference type="GO" id="GO:0006896">
    <property type="term" value="P:Golgi to vacuole transport"/>
    <property type="evidence" value="ECO:0007669"/>
    <property type="project" value="EnsemblFungi"/>
</dbReference>
<dbReference type="AlphaFoldDB" id="J7RRC0"/>
<reference evidence="8 9" key="1">
    <citation type="journal article" date="2011" name="Proc. Natl. Acad. Sci. U.S.A.">
        <title>Evolutionary erosion of yeast sex chromosomes by mating-type switching accidents.</title>
        <authorList>
            <person name="Gordon J.L."/>
            <person name="Armisen D."/>
            <person name="Proux-Wera E."/>
            <person name="Oheigeartaigh S.S."/>
            <person name="Byrne K.P."/>
            <person name="Wolfe K.H."/>
        </authorList>
    </citation>
    <scope>NUCLEOTIDE SEQUENCE [LARGE SCALE GENOMIC DNA]</scope>
    <source>
        <strain evidence="9">ATCC MYA-139 / BCRC 22969 / CBS 8797 / CCRC 22969 / KCTC 17520 / NBRC 10181 / NCYC 3082</strain>
    </source>
</reference>
<dbReference type="InterPro" id="IPR002553">
    <property type="entry name" value="Clathrin/coatomer_adapt-like_N"/>
</dbReference>